<feature type="compositionally biased region" description="Acidic residues" evidence="1">
    <location>
        <begin position="88"/>
        <end position="103"/>
    </location>
</feature>
<sequence>MTKQAENLSEQRKRLLEEKTLLQDALVEIDRALNSLQIEQFNLLELLNKSNGKSLSENENKNNELLSNTSDQDEELDLDVPSHSVLNIEEEDEDDDEDENEEN</sequence>
<organism evidence="2 3">
    <name type="scientific">Aphidius gifuensis</name>
    <name type="common">Parasitoid wasp</name>
    <dbReference type="NCBI Taxonomy" id="684658"/>
    <lineage>
        <taxon>Eukaryota</taxon>
        <taxon>Metazoa</taxon>
        <taxon>Ecdysozoa</taxon>
        <taxon>Arthropoda</taxon>
        <taxon>Hexapoda</taxon>
        <taxon>Insecta</taxon>
        <taxon>Pterygota</taxon>
        <taxon>Neoptera</taxon>
        <taxon>Endopterygota</taxon>
        <taxon>Hymenoptera</taxon>
        <taxon>Apocrita</taxon>
        <taxon>Ichneumonoidea</taxon>
        <taxon>Braconidae</taxon>
        <taxon>Aphidiinae</taxon>
        <taxon>Aphidius</taxon>
    </lineage>
</organism>
<comment type="caution">
    <text evidence="2">The sequence shown here is derived from an EMBL/GenBank/DDBJ whole genome shotgun (WGS) entry which is preliminary data.</text>
</comment>
<gene>
    <name evidence="2" type="ORF">HCN44_005681</name>
</gene>
<evidence type="ECO:0000313" key="3">
    <source>
        <dbReference type="Proteomes" id="UP000639338"/>
    </source>
</evidence>
<dbReference type="InterPro" id="IPR029138">
    <property type="entry name" value="SNAPC5"/>
</dbReference>
<feature type="region of interest" description="Disordered" evidence="1">
    <location>
        <begin position="52"/>
        <end position="103"/>
    </location>
</feature>
<evidence type="ECO:0000313" key="2">
    <source>
        <dbReference type="EMBL" id="KAF7992900.1"/>
    </source>
</evidence>
<proteinExistence type="predicted"/>
<keyword evidence="3" id="KW-1185">Reference proteome</keyword>
<dbReference type="GO" id="GO:0005634">
    <property type="term" value="C:nucleus"/>
    <property type="evidence" value="ECO:0007669"/>
    <property type="project" value="InterPro"/>
</dbReference>
<dbReference type="GO" id="GO:0006366">
    <property type="term" value="P:transcription by RNA polymerase II"/>
    <property type="evidence" value="ECO:0007669"/>
    <property type="project" value="InterPro"/>
</dbReference>
<accession>A0A835CU28</accession>
<reference evidence="2 3" key="1">
    <citation type="submission" date="2020-08" db="EMBL/GenBank/DDBJ databases">
        <title>Aphidius gifuensis genome sequencing and assembly.</title>
        <authorList>
            <person name="Du Z."/>
        </authorList>
    </citation>
    <scope>NUCLEOTIDE SEQUENCE [LARGE SCALE GENOMIC DNA]</scope>
    <source>
        <strain evidence="2">YNYX2018</strain>
        <tissue evidence="2">Adults</tissue>
    </source>
</reference>
<evidence type="ECO:0000256" key="1">
    <source>
        <dbReference type="SAM" id="MobiDB-lite"/>
    </source>
</evidence>
<dbReference type="Proteomes" id="UP000639338">
    <property type="component" value="Unassembled WGS sequence"/>
</dbReference>
<protein>
    <submittedName>
        <fullName evidence="2">Uncharacterized protein</fullName>
    </submittedName>
</protein>
<dbReference type="AlphaFoldDB" id="A0A835CU28"/>
<name>A0A835CU28_APHGI</name>
<dbReference type="GO" id="GO:0006384">
    <property type="term" value="P:transcription initiation at RNA polymerase III promoter"/>
    <property type="evidence" value="ECO:0007669"/>
    <property type="project" value="InterPro"/>
</dbReference>
<dbReference type="EMBL" id="JACMRX010000003">
    <property type="protein sequence ID" value="KAF7992900.1"/>
    <property type="molecule type" value="Genomic_DNA"/>
</dbReference>
<dbReference type="Pfam" id="PF15497">
    <property type="entry name" value="SNAPC5"/>
    <property type="match status" value="1"/>
</dbReference>